<evidence type="ECO:0000313" key="3">
    <source>
        <dbReference type="Proteomes" id="UP000053593"/>
    </source>
</evidence>
<feature type="transmembrane region" description="Helical" evidence="1">
    <location>
        <begin position="107"/>
        <end position="131"/>
    </location>
</feature>
<keyword evidence="1" id="KW-1133">Transmembrane helix</keyword>
<dbReference type="AlphaFoldDB" id="A0A0D0BRS8"/>
<feature type="transmembrane region" description="Helical" evidence="1">
    <location>
        <begin position="27"/>
        <end position="49"/>
    </location>
</feature>
<keyword evidence="3" id="KW-1185">Reference proteome</keyword>
<keyword evidence="1" id="KW-0812">Transmembrane</keyword>
<name>A0A0D0BRS8_9AGAR</name>
<evidence type="ECO:0000256" key="1">
    <source>
        <dbReference type="SAM" id="Phobius"/>
    </source>
</evidence>
<sequence length="155" mass="16847">MANKGINVGDCIWIDVELQIEESSVTIFDWLSTGISLLVNIFATILIGWETRNHLRITAQHRGSDNRQTHTGDALKLLVESGAVFCAMQSIYVACSVILTYVTTGAIVMLVNIVFAVFAVGAVSIACTHLAAAEIKNFMQACYPIAVIILIKMKS</sequence>
<proteinExistence type="predicted"/>
<evidence type="ECO:0000313" key="2">
    <source>
        <dbReference type="EMBL" id="KIK57936.1"/>
    </source>
</evidence>
<accession>A0A0D0BRS8</accession>
<dbReference type="EMBL" id="KN834788">
    <property type="protein sequence ID" value="KIK57936.1"/>
    <property type="molecule type" value="Genomic_DNA"/>
</dbReference>
<protein>
    <submittedName>
        <fullName evidence="2">Uncharacterized protein</fullName>
    </submittedName>
</protein>
<keyword evidence="1" id="KW-0472">Membrane</keyword>
<reference evidence="2 3" key="1">
    <citation type="submission" date="2014-04" db="EMBL/GenBank/DDBJ databases">
        <title>Evolutionary Origins and Diversification of the Mycorrhizal Mutualists.</title>
        <authorList>
            <consortium name="DOE Joint Genome Institute"/>
            <consortium name="Mycorrhizal Genomics Consortium"/>
            <person name="Kohler A."/>
            <person name="Kuo A."/>
            <person name="Nagy L.G."/>
            <person name="Floudas D."/>
            <person name="Copeland A."/>
            <person name="Barry K.W."/>
            <person name="Cichocki N."/>
            <person name="Veneault-Fourrey C."/>
            <person name="LaButti K."/>
            <person name="Lindquist E.A."/>
            <person name="Lipzen A."/>
            <person name="Lundell T."/>
            <person name="Morin E."/>
            <person name="Murat C."/>
            <person name="Riley R."/>
            <person name="Ohm R."/>
            <person name="Sun H."/>
            <person name="Tunlid A."/>
            <person name="Henrissat B."/>
            <person name="Grigoriev I.V."/>
            <person name="Hibbett D.S."/>
            <person name="Martin F."/>
        </authorList>
    </citation>
    <scope>NUCLEOTIDE SEQUENCE [LARGE SCALE GENOMIC DNA]</scope>
    <source>
        <strain evidence="2 3">FD-317 M1</strain>
    </source>
</reference>
<dbReference type="Proteomes" id="UP000053593">
    <property type="component" value="Unassembled WGS sequence"/>
</dbReference>
<dbReference type="OrthoDB" id="2884172at2759"/>
<dbReference type="HOGENOM" id="CLU_1695677_0_0_1"/>
<gene>
    <name evidence="2" type="ORF">GYMLUDRAFT_246591</name>
</gene>
<organism evidence="2 3">
    <name type="scientific">Collybiopsis luxurians FD-317 M1</name>
    <dbReference type="NCBI Taxonomy" id="944289"/>
    <lineage>
        <taxon>Eukaryota</taxon>
        <taxon>Fungi</taxon>
        <taxon>Dikarya</taxon>
        <taxon>Basidiomycota</taxon>
        <taxon>Agaricomycotina</taxon>
        <taxon>Agaricomycetes</taxon>
        <taxon>Agaricomycetidae</taxon>
        <taxon>Agaricales</taxon>
        <taxon>Marasmiineae</taxon>
        <taxon>Omphalotaceae</taxon>
        <taxon>Collybiopsis</taxon>
        <taxon>Collybiopsis luxurians</taxon>
    </lineage>
</organism>